<dbReference type="AlphaFoldDB" id="A0A0F6W8M7"/>
<feature type="domain" description="DUF1206" evidence="2">
    <location>
        <begin position="4"/>
        <end position="74"/>
    </location>
</feature>
<sequence length="260" mass="27313">MARAGYLTKGVVYVLIGVLAILAVTGAGSGAGEIGGPETAVRTIGEQPFGQVLLTIVGIGLFAYAAWRLVQAIMDPERAAFDGAKGVAKRIGWGVSGVLHAALGVAALQMAFEGRTPREGGSQSWVSEVLSWSAGPVLVVIAGAAVILFALYEIYRAWTIDFTRHLKITQMTPTERRWSIRAGRIGLFARGVVFVIVGAGIVEAGLNARPGEAQGVGGALRDIAQQPYGAILLIVVAIGLVAYGVFQAVESRYRRIPTRA</sequence>
<feature type="domain" description="DUF1206" evidence="2">
    <location>
        <begin position="91"/>
        <end position="159"/>
    </location>
</feature>
<accession>A0A0F6W8M7</accession>
<name>A0A0F6W8M7_9BACT</name>
<dbReference type="Proteomes" id="UP000034883">
    <property type="component" value="Chromosome"/>
</dbReference>
<evidence type="ECO:0000259" key="2">
    <source>
        <dbReference type="Pfam" id="PF06724"/>
    </source>
</evidence>
<keyword evidence="1" id="KW-0812">Transmembrane</keyword>
<evidence type="ECO:0000256" key="1">
    <source>
        <dbReference type="SAM" id="Phobius"/>
    </source>
</evidence>
<reference evidence="3 4" key="1">
    <citation type="submission" date="2015-03" db="EMBL/GenBank/DDBJ databases">
        <title>Genome assembly of Sandaracinus amylolyticus DSM 53668.</title>
        <authorList>
            <person name="Sharma G."/>
            <person name="Subramanian S."/>
        </authorList>
    </citation>
    <scope>NUCLEOTIDE SEQUENCE [LARGE SCALE GENOMIC DNA]</scope>
    <source>
        <strain evidence="3 4">DSM 53668</strain>
    </source>
</reference>
<feature type="transmembrane region" description="Helical" evidence="1">
    <location>
        <begin position="12"/>
        <end position="32"/>
    </location>
</feature>
<evidence type="ECO:0000313" key="4">
    <source>
        <dbReference type="Proteomes" id="UP000034883"/>
    </source>
</evidence>
<feature type="domain" description="DUF1206" evidence="2">
    <location>
        <begin position="185"/>
        <end position="254"/>
    </location>
</feature>
<dbReference type="KEGG" id="samy:DB32_007276"/>
<gene>
    <name evidence="3" type="ORF">DB32_007276</name>
</gene>
<proteinExistence type="predicted"/>
<dbReference type="EMBL" id="CP011125">
    <property type="protein sequence ID" value="AKF10127.1"/>
    <property type="molecule type" value="Genomic_DNA"/>
</dbReference>
<keyword evidence="1" id="KW-1133">Transmembrane helix</keyword>
<feature type="transmembrane region" description="Helical" evidence="1">
    <location>
        <begin position="187"/>
        <end position="208"/>
    </location>
</feature>
<dbReference type="InterPro" id="IPR009597">
    <property type="entry name" value="DUF1206"/>
</dbReference>
<evidence type="ECO:0000313" key="3">
    <source>
        <dbReference type="EMBL" id="AKF10127.1"/>
    </source>
</evidence>
<feature type="transmembrane region" description="Helical" evidence="1">
    <location>
        <begin position="52"/>
        <end position="70"/>
    </location>
</feature>
<dbReference type="STRING" id="927083.DB32_007276"/>
<feature type="transmembrane region" description="Helical" evidence="1">
    <location>
        <begin position="132"/>
        <end position="155"/>
    </location>
</feature>
<keyword evidence="4" id="KW-1185">Reference proteome</keyword>
<keyword evidence="1" id="KW-0472">Membrane</keyword>
<protein>
    <recommendedName>
        <fullName evidence="2">DUF1206 domain-containing protein</fullName>
    </recommendedName>
</protein>
<organism evidence="3 4">
    <name type="scientific">Sandaracinus amylolyticus</name>
    <dbReference type="NCBI Taxonomy" id="927083"/>
    <lineage>
        <taxon>Bacteria</taxon>
        <taxon>Pseudomonadati</taxon>
        <taxon>Myxococcota</taxon>
        <taxon>Polyangia</taxon>
        <taxon>Polyangiales</taxon>
        <taxon>Sandaracinaceae</taxon>
        <taxon>Sandaracinus</taxon>
    </lineage>
</organism>
<feature type="transmembrane region" description="Helical" evidence="1">
    <location>
        <begin position="91"/>
        <end position="112"/>
    </location>
</feature>
<feature type="transmembrane region" description="Helical" evidence="1">
    <location>
        <begin position="228"/>
        <end position="249"/>
    </location>
</feature>
<dbReference type="Pfam" id="PF06724">
    <property type="entry name" value="DUF1206"/>
    <property type="match status" value="3"/>
</dbReference>